<evidence type="ECO:0000256" key="1">
    <source>
        <dbReference type="ARBA" id="ARBA00001917"/>
    </source>
</evidence>
<dbReference type="InterPro" id="IPR000415">
    <property type="entry name" value="Nitroreductase-like"/>
</dbReference>
<dbReference type="GO" id="GO:0016491">
    <property type="term" value="F:oxidoreductase activity"/>
    <property type="evidence" value="ECO:0007669"/>
    <property type="project" value="UniProtKB-KW"/>
</dbReference>
<evidence type="ECO:0000313" key="8">
    <source>
        <dbReference type="Proteomes" id="UP000006377"/>
    </source>
</evidence>
<dbReference type="HOGENOM" id="CLU_070764_9_1_5"/>
<keyword evidence="3" id="KW-0285">Flavoprotein</keyword>
<comment type="similarity">
    <text evidence="2">Belongs to the nitroreductase family.</text>
</comment>
<keyword evidence="8" id="KW-1185">Reference proteome</keyword>
<dbReference type="Proteomes" id="UP000006377">
    <property type="component" value="Chromosome"/>
</dbReference>
<dbReference type="eggNOG" id="COG0778">
    <property type="taxonomic scope" value="Bacteria"/>
</dbReference>
<evidence type="ECO:0000256" key="4">
    <source>
        <dbReference type="ARBA" id="ARBA00022643"/>
    </source>
</evidence>
<protein>
    <submittedName>
        <fullName evidence="7">Nitroreductase</fullName>
    </submittedName>
</protein>
<dbReference type="Pfam" id="PF00881">
    <property type="entry name" value="Nitroreductase"/>
    <property type="match status" value="1"/>
</dbReference>
<keyword evidence="4" id="KW-0288">FMN</keyword>
<dbReference type="KEGG" id="pla:Plav_2473"/>
<feature type="domain" description="Nitroreductase" evidence="6">
    <location>
        <begin position="22"/>
        <end position="210"/>
    </location>
</feature>
<sequence>MMKLKGEAGKMQEAMPFHDVVRVRKSARSFLADPVPEALLQSVAEDARHAPSNSNVQPWVVHIASGAARDRLSKALLEAAAEERMTPDFPFSYDDLYGVYRERQQAQGAAYFEAAGISRDAAEQRRFAILRNLEFFGAPHVCLLFMAPVYEPVRVAGDVGMYGQTFLLSLAAHGLAGVPQTLLSLFAGTVRDVLGIDPSLRMLFGISFGYPEPDNPVNIFPLGKAPVAETVTFHR</sequence>
<evidence type="ECO:0000313" key="7">
    <source>
        <dbReference type="EMBL" id="ABS64082.1"/>
    </source>
</evidence>
<keyword evidence="5" id="KW-0560">Oxidoreductase</keyword>
<evidence type="ECO:0000259" key="6">
    <source>
        <dbReference type="Pfam" id="PF00881"/>
    </source>
</evidence>
<accession>A7HVZ9</accession>
<organism evidence="7 8">
    <name type="scientific">Parvibaculum lavamentivorans (strain DS-1 / DSM 13023 / NCIMB 13966)</name>
    <dbReference type="NCBI Taxonomy" id="402881"/>
    <lineage>
        <taxon>Bacteria</taxon>
        <taxon>Pseudomonadati</taxon>
        <taxon>Pseudomonadota</taxon>
        <taxon>Alphaproteobacteria</taxon>
        <taxon>Hyphomicrobiales</taxon>
        <taxon>Parvibaculaceae</taxon>
        <taxon>Parvibaculum</taxon>
    </lineage>
</organism>
<proteinExistence type="inferred from homology"/>
<dbReference type="STRING" id="402881.Plav_2473"/>
<evidence type="ECO:0000256" key="5">
    <source>
        <dbReference type="ARBA" id="ARBA00023002"/>
    </source>
</evidence>
<evidence type="ECO:0000256" key="2">
    <source>
        <dbReference type="ARBA" id="ARBA00007118"/>
    </source>
</evidence>
<evidence type="ECO:0000256" key="3">
    <source>
        <dbReference type="ARBA" id="ARBA00022630"/>
    </source>
</evidence>
<dbReference type="Gene3D" id="3.40.109.10">
    <property type="entry name" value="NADH Oxidase"/>
    <property type="match status" value="1"/>
</dbReference>
<dbReference type="EMBL" id="CP000774">
    <property type="protein sequence ID" value="ABS64082.1"/>
    <property type="molecule type" value="Genomic_DNA"/>
</dbReference>
<dbReference type="AlphaFoldDB" id="A7HVZ9"/>
<name>A7HVZ9_PARL1</name>
<dbReference type="InterPro" id="IPR029479">
    <property type="entry name" value="Nitroreductase"/>
</dbReference>
<dbReference type="PANTHER" id="PTHR43673:SF2">
    <property type="entry name" value="NITROREDUCTASE"/>
    <property type="match status" value="1"/>
</dbReference>
<dbReference type="RefSeq" id="WP_012111393.1">
    <property type="nucleotide sequence ID" value="NC_009719.1"/>
</dbReference>
<reference evidence="7 8" key="1">
    <citation type="journal article" date="2011" name="Stand. Genomic Sci.">
        <title>Complete genome sequence of Parvibaculum lavamentivorans type strain (DS-1(T)).</title>
        <authorList>
            <person name="Schleheck D."/>
            <person name="Weiss M."/>
            <person name="Pitluck S."/>
            <person name="Bruce D."/>
            <person name="Land M.L."/>
            <person name="Han S."/>
            <person name="Saunders E."/>
            <person name="Tapia R."/>
            <person name="Detter C."/>
            <person name="Brettin T."/>
            <person name="Han J."/>
            <person name="Woyke T."/>
            <person name="Goodwin L."/>
            <person name="Pennacchio L."/>
            <person name="Nolan M."/>
            <person name="Cook A.M."/>
            <person name="Kjelleberg S."/>
            <person name="Thomas T."/>
        </authorList>
    </citation>
    <scope>NUCLEOTIDE SEQUENCE [LARGE SCALE GENOMIC DNA]</scope>
    <source>
        <strain evidence="8">DS-1 / DSM 13023 / NCIMB 13966</strain>
    </source>
</reference>
<dbReference type="CDD" id="cd02136">
    <property type="entry name" value="PnbA_NfnB-like"/>
    <property type="match status" value="1"/>
</dbReference>
<dbReference type="PANTHER" id="PTHR43673">
    <property type="entry name" value="NAD(P)H NITROREDUCTASE YDGI-RELATED"/>
    <property type="match status" value="1"/>
</dbReference>
<gene>
    <name evidence="7" type="ordered locus">Plav_2473</name>
</gene>
<comment type="cofactor">
    <cofactor evidence="1">
        <name>FMN</name>
        <dbReference type="ChEBI" id="CHEBI:58210"/>
    </cofactor>
</comment>
<dbReference type="SUPFAM" id="SSF55469">
    <property type="entry name" value="FMN-dependent nitroreductase-like"/>
    <property type="match status" value="1"/>
</dbReference>